<evidence type="ECO:0000313" key="1">
    <source>
        <dbReference type="EMBL" id="TWG39881.1"/>
    </source>
</evidence>
<comment type="caution">
    <text evidence="1">The sequence shown here is derived from an EMBL/GenBank/DDBJ whole genome shotgun (WGS) entry which is preliminary data.</text>
</comment>
<dbReference type="Proteomes" id="UP000321485">
    <property type="component" value="Unassembled WGS sequence"/>
</dbReference>
<sequence>MRAALCVRWGVRVLALVALACQLAGCVLPARERPGTLRAEVIARLGPPTATIALPSGERLLYSELPAGFAAYNLDFDAIGRLVRNEQVLTQQRFENLPVGTWTRADLQNTFGMPLRVEQVARFDGDIWTYRFRQNSDLRQAHVHLDRQGVVRQVLFTDELPNFDNARD</sequence>
<dbReference type="GeneID" id="51110820"/>
<reference evidence="1 2" key="1">
    <citation type="journal article" date="2015" name="Stand. Genomic Sci.">
        <title>Genomic Encyclopedia of Bacterial and Archaeal Type Strains, Phase III: the genomes of soil and plant-associated and newly described type strains.</title>
        <authorList>
            <person name="Whitman W.B."/>
            <person name="Woyke T."/>
            <person name="Klenk H.P."/>
            <person name="Zhou Y."/>
            <person name="Lilburn T.G."/>
            <person name="Beck B.J."/>
            <person name="De Vos P."/>
            <person name="Vandamme P."/>
            <person name="Eisen J.A."/>
            <person name="Garrity G."/>
            <person name="Hugenholtz P."/>
            <person name="Kyrpides N.C."/>
        </authorList>
    </citation>
    <scope>NUCLEOTIDE SEQUENCE [LARGE SCALE GENOMIC DNA]</scope>
    <source>
        <strain evidence="1 2">DSM 64</strain>
    </source>
</reference>
<organism evidence="1 2">
    <name type="scientific">Acidovorax delafieldii</name>
    <name type="common">Pseudomonas delafieldii</name>
    <dbReference type="NCBI Taxonomy" id="47920"/>
    <lineage>
        <taxon>Bacteria</taxon>
        <taxon>Pseudomonadati</taxon>
        <taxon>Pseudomonadota</taxon>
        <taxon>Betaproteobacteria</taxon>
        <taxon>Burkholderiales</taxon>
        <taxon>Comamonadaceae</taxon>
        <taxon>Acidovorax</taxon>
    </lineage>
</organism>
<protein>
    <submittedName>
        <fullName evidence="1">Beta-barrel assembly machine subunit BamE</fullName>
    </submittedName>
</protein>
<dbReference type="EMBL" id="VJWE01000011">
    <property type="protein sequence ID" value="TWG39881.1"/>
    <property type="molecule type" value="Genomic_DNA"/>
</dbReference>
<accession>A0A561XUV3</accession>
<proteinExistence type="predicted"/>
<gene>
    <name evidence="1" type="ORF">ATF69_1753</name>
</gene>
<dbReference type="RefSeq" id="WP_146870600.1">
    <property type="nucleotide sequence ID" value="NZ_VJWE01000011.1"/>
</dbReference>
<dbReference type="AlphaFoldDB" id="A0A561XUV3"/>
<evidence type="ECO:0000313" key="2">
    <source>
        <dbReference type="Proteomes" id="UP000321485"/>
    </source>
</evidence>
<name>A0A561XUV3_ACIDE</name>